<name>A0A7J7IN50_9RHOD</name>
<dbReference type="AlphaFoldDB" id="A0A7J7IN50"/>
<gene>
    <name evidence="2" type="ORF">F1559_004722</name>
</gene>
<proteinExistence type="predicted"/>
<protein>
    <submittedName>
        <fullName evidence="2">Uncharacterized protein</fullName>
    </submittedName>
</protein>
<dbReference type="Proteomes" id="UP000530660">
    <property type="component" value="Unassembled WGS sequence"/>
</dbReference>
<evidence type="ECO:0000313" key="2">
    <source>
        <dbReference type="EMBL" id="KAF6003994.1"/>
    </source>
</evidence>
<comment type="caution">
    <text evidence="2">The sequence shown here is derived from an EMBL/GenBank/DDBJ whole genome shotgun (WGS) entry which is preliminary data.</text>
</comment>
<feature type="compositionally biased region" description="Acidic residues" evidence="1">
    <location>
        <begin position="267"/>
        <end position="296"/>
    </location>
</feature>
<feature type="region of interest" description="Disordered" evidence="1">
    <location>
        <begin position="203"/>
        <end position="379"/>
    </location>
</feature>
<feature type="compositionally biased region" description="Basic and acidic residues" evidence="1">
    <location>
        <begin position="366"/>
        <end position="379"/>
    </location>
</feature>
<organism evidence="2 3">
    <name type="scientific">Cyanidiococcus yangmingshanensis</name>
    <dbReference type="NCBI Taxonomy" id="2690220"/>
    <lineage>
        <taxon>Eukaryota</taxon>
        <taxon>Rhodophyta</taxon>
        <taxon>Bangiophyceae</taxon>
        <taxon>Cyanidiales</taxon>
        <taxon>Cyanidiaceae</taxon>
        <taxon>Cyanidiococcus</taxon>
    </lineage>
</organism>
<sequence>MRCSSFTGFWSRRFWPHVAILRFVVSRTLDSFAALFERSTSARRCCIENAYLVRDEHASGKSSRRGSMSSLLTRAGRRITISGPFRSQEHRALAPGQEISMLIASDVPDFKRVGGVSDACVRIQPAVTSYDRPIGDQPYLDDDLVEDVIEDDRFVWIGDYPFVNKEFFLELFEAALGPQTERAVISRDAYDMSRLDDINAYGRRGEQRDYSRTNDDNDDDYMGDNDDGDYDESRRYGRREGRRLTKRKASRVRRPLRAPRERSVGDQGDDEMPWFDDDLNTDDDNNLDLDDDDQDDPQSWRYVRRVPGRRVQTQPVPRRTSESPDEGPNEANISDSTDHRYSTKEEDAETQRDGPASFESLSSERAISKTPEKTKMDSD</sequence>
<feature type="compositionally biased region" description="Acidic residues" evidence="1">
    <location>
        <begin position="216"/>
        <end position="230"/>
    </location>
</feature>
<reference evidence="2 3" key="1">
    <citation type="journal article" date="2020" name="J. Phycol.">
        <title>Comparative genome analysis reveals Cyanidiococcus gen. nov., a new extremophilic red algal genus sister to Cyanidioschyzon (Cyanidioschyzonaceae, Rhodophyta).</title>
        <authorList>
            <person name="Liu S.-L."/>
            <person name="Chiang Y.-R."/>
            <person name="Yoon H.S."/>
            <person name="Fu H.-Y."/>
        </authorList>
    </citation>
    <scope>NUCLEOTIDE SEQUENCE [LARGE SCALE GENOMIC DNA]</scope>
    <source>
        <strain evidence="2 3">THAL066</strain>
    </source>
</reference>
<feature type="compositionally biased region" description="Basic residues" evidence="1">
    <location>
        <begin position="244"/>
        <end position="257"/>
    </location>
</feature>
<accession>A0A7J7IN50</accession>
<dbReference type="OrthoDB" id="10648361at2759"/>
<feature type="compositionally biased region" description="Basic and acidic residues" evidence="1">
    <location>
        <begin position="203"/>
        <end position="215"/>
    </location>
</feature>
<evidence type="ECO:0000256" key="1">
    <source>
        <dbReference type="SAM" id="MobiDB-lite"/>
    </source>
</evidence>
<keyword evidence="3" id="KW-1185">Reference proteome</keyword>
<feature type="compositionally biased region" description="Basic and acidic residues" evidence="1">
    <location>
        <begin position="231"/>
        <end position="243"/>
    </location>
</feature>
<feature type="compositionally biased region" description="Basic and acidic residues" evidence="1">
    <location>
        <begin position="336"/>
        <end position="352"/>
    </location>
</feature>
<dbReference type="EMBL" id="VWRR01000005">
    <property type="protein sequence ID" value="KAF6003994.1"/>
    <property type="molecule type" value="Genomic_DNA"/>
</dbReference>
<evidence type="ECO:0000313" key="3">
    <source>
        <dbReference type="Proteomes" id="UP000530660"/>
    </source>
</evidence>